<dbReference type="InterPro" id="IPR017853">
    <property type="entry name" value="GH"/>
</dbReference>
<dbReference type="Proteomes" id="UP000271098">
    <property type="component" value="Unassembled WGS sequence"/>
</dbReference>
<dbReference type="PANTHER" id="PTHR11177:SF317">
    <property type="entry name" value="CHITINASE 12-RELATED"/>
    <property type="match status" value="1"/>
</dbReference>
<evidence type="ECO:0000313" key="3">
    <source>
        <dbReference type="Proteomes" id="UP000271098"/>
    </source>
</evidence>
<dbReference type="SUPFAM" id="SSF51445">
    <property type="entry name" value="(Trans)glycosidases"/>
    <property type="match status" value="1"/>
</dbReference>
<dbReference type="GO" id="GO:0006032">
    <property type="term" value="P:chitin catabolic process"/>
    <property type="evidence" value="ECO:0007669"/>
    <property type="project" value="TreeGrafter"/>
</dbReference>
<proteinExistence type="predicted"/>
<dbReference type="InterPro" id="IPR001223">
    <property type="entry name" value="Glyco_hydro18_cat"/>
</dbReference>
<dbReference type="GO" id="GO:0004568">
    <property type="term" value="F:chitinase activity"/>
    <property type="evidence" value="ECO:0007669"/>
    <property type="project" value="TreeGrafter"/>
</dbReference>
<reference evidence="2 3" key="2">
    <citation type="submission" date="2018-11" db="EMBL/GenBank/DDBJ databases">
        <authorList>
            <consortium name="Pathogen Informatics"/>
        </authorList>
    </citation>
    <scope>NUCLEOTIDE SEQUENCE [LARGE SCALE GENOMIC DNA]</scope>
</reference>
<dbReference type="PANTHER" id="PTHR11177">
    <property type="entry name" value="CHITINASE"/>
    <property type="match status" value="1"/>
</dbReference>
<dbReference type="GO" id="GO:0008061">
    <property type="term" value="F:chitin binding"/>
    <property type="evidence" value="ECO:0007669"/>
    <property type="project" value="TreeGrafter"/>
</dbReference>
<gene>
    <name evidence="2" type="ORF">GPUH_LOCUS21433</name>
</gene>
<evidence type="ECO:0000259" key="1">
    <source>
        <dbReference type="PROSITE" id="PS51910"/>
    </source>
</evidence>
<dbReference type="OrthoDB" id="76388at2759"/>
<name>A0A183EKE3_9BILA</name>
<keyword evidence="3" id="KW-1185">Reference proteome</keyword>
<dbReference type="Gene3D" id="3.20.20.80">
    <property type="entry name" value="Glycosidases"/>
    <property type="match status" value="1"/>
</dbReference>
<dbReference type="Pfam" id="PF00704">
    <property type="entry name" value="Glyco_hydro_18"/>
    <property type="match status" value="1"/>
</dbReference>
<reference evidence="4" key="1">
    <citation type="submission" date="2016-06" db="UniProtKB">
        <authorList>
            <consortium name="WormBaseParasite"/>
        </authorList>
    </citation>
    <scope>IDENTIFICATION</scope>
</reference>
<dbReference type="WBParaSite" id="GPUH_0002146101-mRNA-1">
    <property type="protein sequence ID" value="GPUH_0002146101-mRNA-1"/>
    <property type="gene ID" value="GPUH_0002146101"/>
</dbReference>
<feature type="domain" description="GH18" evidence="1">
    <location>
        <begin position="1"/>
        <end position="99"/>
    </location>
</feature>
<accession>A0A183EKE3</accession>
<organism evidence="4">
    <name type="scientific">Gongylonema pulchrum</name>
    <dbReference type="NCBI Taxonomy" id="637853"/>
    <lineage>
        <taxon>Eukaryota</taxon>
        <taxon>Metazoa</taxon>
        <taxon>Ecdysozoa</taxon>
        <taxon>Nematoda</taxon>
        <taxon>Chromadorea</taxon>
        <taxon>Rhabditida</taxon>
        <taxon>Spirurina</taxon>
        <taxon>Spiruromorpha</taxon>
        <taxon>Spiruroidea</taxon>
        <taxon>Gongylonematidae</taxon>
        <taxon>Gongylonema</taxon>
    </lineage>
</organism>
<evidence type="ECO:0000313" key="2">
    <source>
        <dbReference type="EMBL" id="VDN38226.1"/>
    </source>
</evidence>
<sequence length="99" mass="11213">MKKLVSDVTQYLTENDADGFDIDWEFPVWSRDAQPTDKKAFALLIKEMREAFDKAKAGLLLTAAVAAPFTVVDKAYDIDAFNKLSFAFAMQKSFFEFSL</sequence>
<evidence type="ECO:0000313" key="4">
    <source>
        <dbReference type="WBParaSite" id="GPUH_0002146101-mRNA-1"/>
    </source>
</evidence>
<dbReference type="AlphaFoldDB" id="A0A183EKE3"/>
<dbReference type="InterPro" id="IPR050314">
    <property type="entry name" value="Glycosyl_Hydrlase_18"/>
</dbReference>
<dbReference type="PROSITE" id="PS51910">
    <property type="entry name" value="GH18_2"/>
    <property type="match status" value="1"/>
</dbReference>
<protein>
    <submittedName>
        <fullName evidence="4">Glyco_hydro_18 domain-containing protein</fullName>
    </submittedName>
</protein>
<dbReference type="GO" id="GO:0005576">
    <property type="term" value="C:extracellular region"/>
    <property type="evidence" value="ECO:0007669"/>
    <property type="project" value="TreeGrafter"/>
</dbReference>
<dbReference type="EMBL" id="UYRT01092585">
    <property type="protein sequence ID" value="VDN38226.1"/>
    <property type="molecule type" value="Genomic_DNA"/>
</dbReference>
<dbReference type="GO" id="GO:0005975">
    <property type="term" value="P:carbohydrate metabolic process"/>
    <property type="evidence" value="ECO:0007669"/>
    <property type="project" value="InterPro"/>
</dbReference>